<dbReference type="Proteomes" id="UP000184241">
    <property type="component" value="Unassembled WGS sequence"/>
</dbReference>
<comment type="pathway">
    <text evidence="1">Cell wall biogenesis; cell wall polysaccharide biosynthesis.</text>
</comment>
<evidence type="ECO:0000256" key="4">
    <source>
        <dbReference type="ARBA" id="ARBA00022679"/>
    </source>
</evidence>
<evidence type="ECO:0000313" key="7">
    <source>
        <dbReference type="Proteomes" id="UP000184241"/>
    </source>
</evidence>
<gene>
    <name evidence="6" type="ORF">SAMN02745941_03584</name>
</gene>
<keyword evidence="3" id="KW-0328">Glycosyltransferase</keyword>
<dbReference type="Gene3D" id="3.90.550.10">
    <property type="entry name" value="Spore Coat Polysaccharide Biosynthesis Protein SpsA, Chain A"/>
    <property type="match status" value="1"/>
</dbReference>
<evidence type="ECO:0000259" key="5">
    <source>
        <dbReference type="Pfam" id="PF00535"/>
    </source>
</evidence>
<dbReference type="SUPFAM" id="SSF53448">
    <property type="entry name" value="Nucleotide-diphospho-sugar transferases"/>
    <property type="match status" value="1"/>
</dbReference>
<dbReference type="PANTHER" id="PTHR43179:SF12">
    <property type="entry name" value="GALACTOFURANOSYLTRANSFERASE GLFT2"/>
    <property type="match status" value="1"/>
</dbReference>
<dbReference type="Pfam" id="PF13489">
    <property type="entry name" value="Methyltransf_23"/>
    <property type="match status" value="1"/>
</dbReference>
<evidence type="ECO:0000256" key="2">
    <source>
        <dbReference type="ARBA" id="ARBA00006739"/>
    </source>
</evidence>
<dbReference type="CDD" id="cd02440">
    <property type="entry name" value="AdoMet_MTases"/>
    <property type="match status" value="1"/>
</dbReference>
<evidence type="ECO:0000313" key="6">
    <source>
        <dbReference type="EMBL" id="SHI30510.1"/>
    </source>
</evidence>
<dbReference type="AlphaFoldDB" id="A0A1M6A209"/>
<feature type="domain" description="Glycosyltransferase 2-like" evidence="5">
    <location>
        <begin position="4"/>
        <end position="171"/>
    </location>
</feature>
<accession>A0A1M6A209</accession>
<organism evidence="6 7">
    <name type="scientific">Clostridium intestinale DSM 6191</name>
    <dbReference type="NCBI Taxonomy" id="1121320"/>
    <lineage>
        <taxon>Bacteria</taxon>
        <taxon>Bacillati</taxon>
        <taxon>Bacillota</taxon>
        <taxon>Clostridia</taxon>
        <taxon>Eubacteriales</taxon>
        <taxon>Clostridiaceae</taxon>
        <taxon>Clostridium</taxon>
    </lineage>
</organism>
<sequence length="455" mass="52076">MKTSIIILTYNKLEYTKQCIESIREFTEKDSYELIVIDNNSTDETPKWLEEQEDIIAILNEDNKGFPKGCNQGMEIATGDNILLLNNDTVVTKNWLENLTTALYSDESVGAVGPVTNNCSNFQNIAVNYNNLEEMKVFAEEYNKSNSENWEHRLILIGFCLLVKKEVVDKIGLLDERFSPGNYEDDDYCFRITEAGYKLILCKDTFIHHYGSLSFSADLVAFNHLMATNGIKFKAKWGFDVGYSCGVRNDIIGLIDSPKDKAINVLEVGCACGATLIRVKDLYKNANIYGVEYNLNAAKIAGKNVKLLGYNIETDKIECEEEFFDYIIFGDVLEHLHDPSKVLLDLKKFLKKDGFVVASIPNVMHYSVIRGLLNGNWTYEDAGLLDRTHLRFFTFNEIKKMFINTGYVDRFYLKVFIGRTPQDDEFINKISPLIDDSLKWQLDAYQYLVKAQRIN</sequence>
<dbReference type="InterPro" id="IPR001173">
    <property type="entry name" value="Glyco_trans_2-like"/>
</dbReference>
<reference evidence="6 7" key="1">
    <citation type="submission" date="2016-11" db="EMBL/GenBank/DDBJ databases">
        <authorList>
            <person name="Jaros S."/>
            <person name="Januszkiewicz K."/>
            <person name="Wedrychowicz H."/>
        </authorList>
    </citation>
    <scope>NUCLEOTIDE SEQUENCE [LARGE SCALE GENOMIC DNA]</scope>
    <source>
        <strain evidence="6 7">DSM 6191</strain>
    </source>
</reference>
<evidence type="ECO:0000256" key="3">
    <source>
        <dbReference type="ARBA" id="ARBA00022676"/>
    </source>
</evidence>
<dbReference type="CDD" id="cd04186">
    <property type="entry name" value="GT_2_like_c"/>
    <property type="match status" value="1"/>
</dbReference>
<dbReference type="PANTHER" id="PTHR43179">
    <property type="entry name" value="RHAMNOSYLTRANSFERASE WBBL"/>
    <property type="match status" value="1"/>
</dbReference>
<evidence type="ECO:0000256" key="1">
    <source>
        <dbReference type="ARBA" id="ARBA00004776"/>
    </source>
</evidence>
<protein>
    <submittedName>
        <fullName evidence="6">Glycosyltransferase, GT2 family</fullName>
    </submittedName>
</protein>
<dbReference type="SUPFAM" id="SSF53335">
    <property type="entry name" value="S-adenosyl-L-methionine-dependent methyltransferases"/>
    <property type="match status" value="1"/>
</dbReference>
<comment type="similarity">
    <text evidence="2">Belongs to the glycosyltransferase 2 family.</text>
</comment>
<dbReference type="Gene3D" id="3.40.50.150">
    <property type="entry name" value="Vaccinia Virus protein VP39"/>
    <property type="match status" value="1"/>
</dbReference>
<proteinExistence type="inferred from homology"/>
<dbReference type="EMBL" id="FQXU01000012">
    <property type="protein sequence ID" value="SHI30510.1"/>
    <property type="molecule type" value="Genomic_DNA"/>
</dbReference>
<name>A0A1M6A209_9CLOT</name>
<dbReference type="RefSeq" id="WP_083553574.1">
    <property type="nucleotide sequence ID" value="NZ_FQXU01000012.1"/>
</dbReference>
<keyword evidence="4 6" id="KW-0808">Transferase</keyword>
<dbReference type="GO" id="GO:0016757">
    <property type="term" value="F:glycosyltransferase activity"/>
    <property type="evidence" value="ECO:0007669"/>
    <property type="project" value="UniProtKB-KW"/>
</dbReference>
<dbReference type="InterPro" id="IPR029063">
    <property type="entry name" value="SAM-dependent_MTases_sf"/>
</dbReference>
<dbReference type="InterPro" id="IPR029044">
    <property type="entry name" value="Nucleotide-diphossugar_trans"/>
</dbReference>
<dbReference type="Pfam" id="PF00535">
    <property type="entry name" value="Glycos_transf_2"/>
    <property type="match status" value="1"/>
</dbReference>